<evidence type="ECO:0000313" key="1">
    <source>
        <dbReference type="EMBL" id="KAF2640741.1"/>
    </source>
</evidence>
<accession>A0A6A6S105</accession>
<evidence type="ECO:0000313" key="2">
    <source>
        <dbReference type="Proteomes" id="UP000799753"/>
    </source>
</evidence>
<organism evidence="1 2">
    <name type="scientific">Massarina eburnea CBS 473.64</name>
    <dbReference type="NCBI Taxonomy" id="1395130"/>
    <lineage>
        <taxon>Eukaryota</taxon>
        <taxon>Fungi</taxon>
        <taxon>Dikarya</taxon>
        <taxon>Ascomycota</taxon>
        <taxon>Pezizomycotina</taxon>
        <taxon>Dothideomycetes</taxon>
        <taxon>Pleosporomycetidae</taxon>
        <taxon>Pleosporales</taxon>
        <taxon>Massarineae</taxon>
        <taxon>Massarinaceae</taxon>
        <taxon>Massarina</taxon>
    </lineage>
</organism>
<dbReference type="EMBL" id="MU006784">
    <property type="protein sequence ID" value="KAF2640741.1"/>
    <property type="molecule type" value="Genomic_DNA"/>
</dbReference>
<gene>
    <name evidence="1" type="ORF">P280DRAFT_326248</name>
</gene>
<keyword evidence="2" id="KW-1185">Reference proteome</keyword>
<proteinExistence type="predicted"/>
<reference evidence="1" key="1">
    <citation type="journal article" date="2020" name="Stud. Mycol.">
        <title>101 Dothideomycetes genomes: a test case for predicting lifestyles and emergence of pathogens.</title>
        <authorList>
            <person name="Haridas S."/>
            <person name="Albert R."/>
            <person name="Binder M."/>
            <person name="Bloem J."/>
            <person name="Labutti K."/>
            <person name="Salamov A."/>
            <person name="Andreopoulos B."/>
            <person name="Baker S."/>
            <person name="Barry K."/>
            <person name="Bills G."/>
            <person name="Bluhm B."/>
            <person name="Cannon C."/>
            <person name="Castanera R."/>
            <person name="Culley D."/>
            <person name="Daum C."/>
            <person name="Ezra D."/>
            <person name="Gonzalez J."/>
            <person name="Henrissat B."/>
            <person name="Kuo A."/>
            <person name="Liang C."/>
            <person name="Lipzen A."/>
            <person name="Lutzoni F."/>
            <person name="Magnuson J."/>
            <person name="Mondo S."/>
            <person name="Nolan M."/>
            <person name="Ohm R."/>
            <person name="Pangilinan J."/>
            <person name="Park H.-J."/>
            <person name="Ramirez L."/>
            <person name="Alfaro M."/>
            <person name="Sun H."/>
            <person name="Tritt A."/>
            <person name="Yoshinaga Y."/>
            <person name="Zwiers L.-H."/>
            <person name="Turgeon B."/>
            <person name="Goodwin S."/>
            <person name="Spatafora J."/>
            <person name="Crous P."/>
            <person name="Grigoriev I."/>
        </authorList>
    </citation>
    <scope>NUCLEOTIDE SEQUENCE</scope>
    <source>
        <strain evidence="1">CBS 473.64</strain>
    </source>
</reference>
<protein>
    <submittedName>
        <fullName evidence="1">Uncharacterized protein</fullName>
    </submittedName>
</protein>
<sequence length="153" mass="16819">MYLAGILQANLVGSECVLSWRRSMRACILPVRLTATACTSVRCESRKRRTTLRAPTITTLPQLLKRCRQRRVFPAAVCFGGASARKTETCRRYLVLNARGGASLAKCSDPCIIRPNHVQKGVNFKCTGSGVERIRPYETSIAVLCCPRTVGCA</sequence>
<name>A0A6A6S105_9PLEO</name>
<dbReference type="Proteomes" id="UP000799753">
    <property type="component" value="Unassembled WGS sequence"/>
</dbReference>
<dbReference type="AlphaFoldDB" id="A0A6A6S105"/>